<organism evidence="2 3">
    <name type="scientific">Nocardia wallacei</name>
    <dbReference type="NCBI Taxonomy" id="480035"/>
    <lineage>
        <taxon>Bacteria</taxon>
        <taxon>Bacillati</taxon>
        <taxon>Actinomycetota</taxon>
        <taxon>Actinomycetes</taxon>
        <taxon>Mycobacteriales</taxon>
        <taxon>Nocardiaceae</taxon>
        <taxon>Nocardia</taxon>
    </lineage>
</organism>
<proteinExistence type="predicted"/>
<feature type="region of interest" description="Disordered" evidence="1">
    <location>
        <begin position="1"/>
        <end position="22"/>
    </location>
</feature>
<geneLocation type="plasmid" evidence="2 3">
    <name>pFMUON74</name>
</geneLocation>
<keyword evidence="3" id="KW-1185">Reference proteome</keyword>
<evidence type="ECO:0000313" key="2">
    <source>
        <dbReference type="EMBL" id="BCK59457.1"/>
    </source>
</evidence>
<accession>A0A7G1KWA9</accession>
<sequence length="159" mass="17522">MTAIHRESNSAQPQLWDERPAVPVEERAPAGYRPRRTRAAARCPSCQHRAASAAEDARMRADMGVLWLHPDPAAPDGVREAFHCQRCQPRQVADTECARCVEGGPLLADQFAADSAAGRVPAEVAAWLARHGWHTADGPLICPNHHQGQSYRDTKPYRT</sequence>
<gene>
    <name evidence="2" type="ORF">NWFMUON74_72290</name>
</gene>
<dbReference type="EMBL" id="AP023397">
    <property type="protein sequence ID" value="BCK59457.1"/>
    <property type="molecule type" value="Genomic_DNA"/>
</dbReference>
<dbReference type="GeneID" id="80351594"/>
<dbReference type="KEGG" id="nwl:NWFMUON74_72290"/>
<dbReference type="RefSeq" id="WP_187689663.1">
    <property type="nucleotide sequence ID" value="NZ_AP023397.1"/>
</dbReference>
<reference evidence="2 3" key="1">
    <citation type="submission" date="2020-08" db="EMBL/GenBank/DDBJ databases">
        <title>Genome Sequencing of Nocardia wallacei strain FMUON74 and assembly.</title>
        <authorList>
            <person name="Toyokawa M."/>
            <person name="Uesaka K."/>
        </authorList>
    </citation>
    <scope>NUCLEOTIDE SEQUENCE [LARGE SCALE GENOMIC DNA]</scope>
    <source>
        <strain evidence="2 3">FMUON74</strain>
        <plasmid evidence="2 3">pFMUON74</plasmid>
    </source>
</reference>
<evidence type="ECO:0000256" key="1">
    <source>
        <dbReference type="SAM" id="MobiDB-lite"/>
    </source>
</evidence>
<dbReference type="AlphaFoldDB" id="A0A7G1KWA9"/>
<name>A0A7G1KWA9_9NOCA</name>
<evidence type="ECO:0000313" key="3">
    <source>
        <dbReference type="Proteomes" id="UP000516173"/>
    </source>
</evidence>
<dbReference type="Proteomes" id="UP000516173">
    <property type="component" value="Plasmid pFMUON74"/>
</dbReference>
<protein>
    <submittedName>
        <fullName evidence="2">Uncharacterized protein</fullName>
    </submittedName>
</protein>
<keyword evidence="2" id="KW-0614">Plasmid</keyword>